<keyword evidence="1" id="KW-0472">Membrane</keyword>
<evidence type="ECO:0000313" key="2">
    <source>
        <dbReference type="EMBL" id="PTQ10815.1"/>
    </source>
</evidence>
<dbReference type="OrthoDB" id="6079986at2"/>
<comment type="subcellular location">
    <subcellularLocation>
        <location evidence="1">Cell membrane</location>
        <topology evidence="1">Multi-pass membrane protein</topology>
    </subcellularLocation>
</comment>
<evidence type="ECO:0000256" key="1">
    <source>
        <dbReference type="RuleBase" id="RU363076"/>
    </source>
</evidence>
<dbReference type="InterPro" id="IPR002994">
    <property type="entry name" value="Surf1/Shy1"/>
</dbReference>
<keyword evidence="1" id="KW-0812">Transmembrane</keyword>
<proteinExistence type="inferred from homology"/>
<dbReference type="EMBL" id="NWBU01000009">
    <property type="protein sequence ID" value="PTQ10815.1"/>
    <property type="molecule type" value="Genomic_DNA"/>
</dbReference>
<dbReference type="GO" id="GO:0005886">
    <property type="term" value="C:plasma membrane"/>
    <property type="evidence" value="ECO:0007669"/>
    <property type="project" value="UniProtKB-SubCell"/>
</dbReference>
<comment type="similarity">
    <text evidence="1">Belongs to the SURF1 family.</text>
</comment>
<organism evidence="2 3">
    <name type="scientific">Sphingomonas oleivorans</name>
    <dbReference type="NCBI Taxonomy" id="1735121"/>
    <lineage>
        <taxon>Bacteria</taxon>
        <taxon>Pseudomonadati</taxon>
        <taxon>Pseudomonadota</taxon>
        <taxon>Alphaproteobacteria</taxon>
        <taxon>Sphingomonadales</taxon>
        <taxon>Sphingomonadaceae</taxon>
        <taxon>Sphingomonas</taxon>
    </lineage>
</organism>
<keyword evidence="3" id="KW-1185">Reference proteome</keyword>
<evidence type="ECO:0000313" key="3">
    <source>
        <dbReference type="Proteomes" id="UP000244162"/>
    </source>
</evidence>
<dbReference type="AlphaFoldDB" id="A0A2T5FXE8"/>
<dbReference type="RefSeq" id="WP_107967839.1">
    <property type="nucleotide sequence ID" value="NZ_NWBU01000009.1"/>
</dbReference>
<feature type="transmembrane region" description="Helical" evidence="1">
    <location>
        <begin position="6"/>
        <end position="25"/>
    </location>
</feature>
<dbReference type="Proteomes" id="UP000244162">
    <property type="component" value="Unassembled WGS sequence"/>
</dbReference>
<name>A0A2T5FXE8_9SPHN</name>
<comment type="caution">
    <text evidence="2">The sequence shown here is derived from an EMBL/GenBank/DDBJ whole genome shotgun (WGS) entry which is preliminary data.</text>
</comment>
<keyword evidence="1" id="KW-1133">Transmembrane helix</keyword>
<feature type="transmembrane region" description="Helical" evidence="1">
    <location>
        <begin position="167"/>
        <end position="187"/>
    </location>
</feature>
<reference evidence="2 3" key="1">
    <citation type="submission" date="2017-09" db="EMBL/GenBank/DDBJ databases">
        <title>Sphingomonas panjinensis sp.nov., isolated from oil-contaminated soil.</title>
        <authorList>
            <person name="Wang L."/>
            <person name="Chen L."/>
        </authorList>
    </citation>
    <scope>NUCLEOTIDE SEQUENCE [LARGE SCALE GENOMIC DNA]</scope>
    <source>
        <strain evidence="2 3">FW-11</strain>
    </source>
</reference>
<dbReference type="Pfam" id="PF02104">
    <property type="entry name" value="SURF1"/>
    <property type="match status" value="1"/>
</dbReference>
<protein>
    <recommendedName>
        <fullName evidence="1">SURF1-like protein</fullName>
    </recommendedName>
</protein>
<sequence length="196" mass="21301">MKRIPLIPMIVVALAVLLMIGLGLWQLRRAEWKEGLLARYAQASRLPPMAWPAVPPTDGSLLFRRAGGFCLQPTGWTARAGRNRAGESGWRHIAACRTGGAEGPGLNVDMGWSKSADPPKSWRGGRVTGVIESDREHVILLVSDRAAPGLEPSALPSPEQIPNNHRAYAVQWFLFAGVALIISGLAFSRRGREPKP</sequence>
<dbReference type="PROSITE" id="PS50895">
    <property type="entry name" value="SURF1"/>
    <property type="match status" value="1"/>
</dbReference>
<dbReference type="CDD" id="cd06662">
    <property type="entry name" value="SURF1"/>
    <property type="match status" value="1"/>
</dbReference>
<gene>
    <name evidence="2" type="ORF">CLG96_10480</name>
</gene>
<keyword evidence="1" id="KW-1003">Cell membrane</keyword>
<accession>A0A2T5FXE8</accession>